<evidence type="ECO:0000256" key="4">
    <source>
        <dbReference type="ARBA" id="ARBA00023316"/>
    </source>
</evidence>
<comment type="caution">
    <text evidence="8">The sequence shown here is derived from an EMBL/GenBank/DDBJ whole genome shotgun (WGS) entry which is preliminary data.</text>
</comment>
<evidence type="ECO:0000259" key="7">
    <source>
        <dbReference type="SMART" id="SM00644"/>
    </source>
</evidence>
<dbReference type="EMBL" id="LVYD01000051">
    <property type="protein sequence ID" value="OQP62429.1"/>
    <property type="molecule type" value="Genomic_DNA"/>
</dbReference>
<dbReference type="GO" id="GO:0071555">
    <property type="term" value="P:cell wall organization"/>
    <property type="evidence" value="ECO:0007669"/>
    <property type="project" value="UniProtKB-KW"/>
</dbReference>
<evidence type="ECO:0000256" key="3">
    <source>
        <dbReference type="ARBA" id="ARBA00022801"/>
    </source>
</evidence>
<evidence type="ECO:0000256" key="5">
    <source>
        <dbReference type="SAM" id="MobiDB-lite"/>
    </source>
</evidence>
<dbReference type="InterPro" id="IPR002502">
    <property type="entry name" value="Amidase_domain"/>
</dbReference>
<dbReference type="GO" id="GO:0009254">
    <property type="term" value="P:peptidoglycan turnover"/>
    <property type="evidence" value="ECO:0007669"/>
    <property type="project" value="TreeGrafter"/>
</dbReference>
<dbReference type="SUPFAM" id="SSF55846">
    <property type="entry name" value="N-acetylmuramoyl-L-alanine amidase-like"/>
    <property type="match status" value="1"/>
</dbReference>
<dbReference type="CDD" id="cd06583">
    <property type="entry name" value="PGRP"/>
    <property type="match status" value="1"/>
</dbReference>
<feature type="region of interest" description="Disordered" evidence="5">
    <location>
        <begin position="426"/>
        <end position="448"/>
    </location>
</feature>
<dbReference type="GO" id="GO:0008745">
    <property type="term" value="F:N-acetylmuramoyl-L-alanine amidase activity"/>
    <property type="evidence" value="ECO:0007669"/>
    <property type="project" value="UniProtKB-EC"/>
</dbReference>
<dbReference type="AlphaFoldDB" id="A0A1V9FVP1"/>
<dbReference type="RefSeq" id="WP_216823480.1">
    <property type="nucleotide sequence ID" value="NZ_LVYD01000051.1"/>
</dbReference>
<dbReference type="Proteomes" id="UP000192796">
    <property type="component" value="Unassembled WGS sequence"/>
</dbReference>
<dbReference type="GO" id="GO:0009253">
    <property type="term" value="P:peptidoglycan catabolic process"/>
    <property type="evidence" value="ECO:0007669"/>
    <property type="project" value="InterPro"/>
</dbReference>
<evidence type="ECO:0000256" key="2">
    <source>
        <dbReference type="ARBA" id="ARBA00011901"/>
    </source>
</evidence>
<dbReference type="InterPro" id="IPR051206">
    <property type="entry name" value="NAMLAA_amidase_2"/>
</dbReference>
<comment type="catalytic activity">
    <reaction evidence="1">
        <text>Hydrolyzes the link between N-acetylmuramoyl residues and L-amino acid residues in certain cell-wall glycopeptides.</text>
        <dbReference type="EC" id="3.5.1.28"/>
    </reaction>
</comment>
<reference evidence="8 9" key="1">
    <citation type="submission" date="2016-03" db="EMBL/GenBank/DDBJ databases">
        <title>Niastella vici sp. nov., isolated from farmland soil.</title>
        <authorList>
            <person name="Chen L."/>
            <person name="Wang D."/>
            <person name="Yang S."/>
            <person name="Wang G."/>
        </authorList>
    </citation>
    <scope>NUCLEOTIDE SEQUENCE [LARGE SCALE GENOMIC DNA]</scope>
    <source>
        <strain evidence="8 9">DJ57</strain>
    </source>
</reference>
<accession>A0A1V9FVP1</accession>
<dbReference type="SMART" id="SM00644">
    <property type="entry name" value="Ami_2"/>
    <property type="match status" value="1"/>
</dbReference>
<keyword evidence="4" id="KW-0961">Cell wall biogenesis/degradation</keyword>
<dbReference type="STRING" id="1703345.A3860_29160"/>
<feature type="chain" id="PRO_5013365829" description="N-acetylmuramoyl-L-alanine amidase" evidence="6">
    <location>
        <begin position="23"/>
        <end position="533"/>
    </location>
</feature>
<protein>
    <recommendedName>
        <fullName evidence="2">N-acetylmuramoyl-L-alanine amidase</fullName>
        <ecNumber evidence="2">3.5.1.28</ecNumber>
    </recommendedName>
</protein>
<dbReference type="PANTHER" id="PTHR30417">
    <property type="entry name" value="N-ACETYLMURAMOYL-L-ALANINE AMIDASE AMID"/>
    <property type="match status" value="1"/>
</dbReference>
<evidence type="ECO:0000256" key="1">
    <source>
        <dbReference type="ARBA" id="ARBA00001561"/>
    </source>
</evidence>
<keyword evidence="3" id="KW-0378">Hydrolase</keyword>
<name>A0A1V9FVP1_9BACT</name>
<dbReference type="InterPro" id="IPR036505">
    <property type="entry name" value="Amidase/PGRP_sf"/>
</dbReference>
<keyword evidence="9" id="KW-1185">Reference proteome</keyword>
<dbReference type="Pfam" id="PF01510">
    <property type="entry name" value="Amidase_2"/>
    <property type="match status" value="1"/>
</dbReference>
<keyword evidence="6" id="KW-0732">Signal</keyword>
<feature type="domain" description="N-acetylmuramoyl-L-alanine amidase" evidence="7">
    <location>
        <begin position="258"/>
        <end position="404"/>
    </location>
</feature>
<gene>
    <name evidence="8" type="ORF">A3860_29160</name>
</gene>
<organism evidence="8 9">
    <name type="scientific">Niastella vici</name>
    <dbReference type="NCBI Taxonomy" id="1703345"/>
    <lineage>
        <taxon>Bacteria</taxon>
        <taxon>Pseudomonadati</taxon>
        <taxon>Bacteroidota</taxon>
        <taxon>Chitinophagia</taxon>
        <taxon>Chitinophagales</taxon>
        <taxon>Chitinophagaceae</taxon>
        <taxon>Niastella</taxon>
    </lineage>
</organism>
<dbReference type="EC" id="3.5.1.28" evidence="2"/>
<proteinExistence type="predicted"/>
<evidence type="ECO:0000313" key="8">
    <source>
        <dbReference type="EMBL" id="OQP62429.1"/>
    </source>
</evidence>
<sequence length="533" mass="57579">MITRRSLCGLFCSLVLGTQLSAQQSEQDFSGYFAEAYRLYPSIPKGVLEATAYSASHMNNLAPQTDGDGDEVGMPQRFGIFGLIEDGKGYFKNNLTAVCSLSGITPERFKKDVHLQILAVAKFLNREAGVQSLAANSTPESFSVALDRLSEIPDDGSAINKYAHSLYTYDVFHHLQKGFTSPGIKLPARSVQFEKIYPAKTLRLLRTPGVQVNVDQGRIAADDAALSTEPTSEANGISDVAAAQGPDYPSAKWDQASTSNFTVGRGGAAITNVVVHTTEGSYSGTISWFNNPSAKVSAHYVIRSSDGQVTQMVREKDKAWHVLNHNGYTIGIEHEGYVANGNTWYTTAMYKSSAALVRDICRGRNIDGKKCFRGPATAGTNPQPVTVRIKGHQHYSGNTHTDPGKYWNWTKYANLISPPSVAAALPESADDEVTAEPAPSQSAKADGALKITPNPVTGSSVTIEYMLQNASQPANIVIANNYGNVAQQRSVVLQHGINRLTIPVSNLKTGVYNITIRLSTTGKSESRQLIVVK</sequence>
<feature type="signal peptide" evidence="6">
    <location>
        <begin position="1"/>
        <end position="22"/>
    </location>
</feature>
<dbReference type="PANTHER" id="PTHR30417:SF1">
    <property type="entry name" value="N-ACETYLMURAMOYL-L-ALANINE AMIDASE AMID"/>
    <property type="match status" value="1"/>
</dbReference>
<dbReference type="Gene3D" id="3.40.80.10">
    <property type="entry name" value="Peptidoglycan recognition protein-like"/>
    <property type="match status" value="1"/>
</dbReference>
<evidence type="ECO:0000256" key="6">
    <source>
        <dbReference type="SAM" id="SignalP"/>
    </source>
</evidence>
<evidence type="ECO:0000313" key="9">
    <source>
        <dbReference type="Proteomes" id="UP000192796"/>
    </source>
</evidence>